<organism evidence="1 2">
    <name type="scientific">Micromonospora carbonacea</name>
    <dbReference type="NCBI Taxonomy" id="47853"/>
    <lineage>
        <taxon>Bacteria</taxon>
        <taxon>Bacillati</taxon>
        <taxon>Actinomycetota</taxon>
        <taxon>Actinomycetes</taxon>
        <taxon>Micromonosporales</taxon>
        <taxon>Micromonosporaceae</taxon>
        <taxon>Micromonospora</taxon>
    </lineage>
</organism>
<protein>
    <submittedName>
        <fullName evidence="1">Uncharacterized protein</fullName>
    </submittedName>
</protein>
<dbReference type="GeneID" id="301311180"/>
<gene>
    <name evidence="1" type="ORF">HXZ27_10960</name>
</gene>
<evidence type="ECO:0000313" key="1">
    <source>
        <dbReference type="EMBL" id="QLD24653.1"/>
    </source>
</evidence>
<accession>A0A7H8XHY8</accession>
<proteinExistence type="predicted"/>
<dbReference type="EMBL" id="CP058322">
    <property type="protein sequence ID" value="QLD24653.1"/>
    <property type="molecule type" value="Genomic_DNA"/>
</dbReference>
<dbReference type="KEGG" id="mcab:HXZ27_10960"/>
<reference evidence="1 2" key="1">
    <citation type="submission" date="2020-07" db="EMBL/GenBank/DDBJ databases">
        <title>A bifunctional nitrone conjugated secondary metabolite targeting the ribosome.</title>
        <authorList>
            <person name="Limbrick E.M."/>
            <person name="Graf M."/>
            <person name="Derewacz D.K."/>
            <person name="Nguyen F."/>
            <person name="Spraggins J.M."/>
            <person name="Wieland M."/>
            <person name="Ynigez-Gutierrez A.E."/>
            <person name="Reisman B.J."/>
            <person name="Zinshteyn B."/>
            <person name="McCulloch K."/>
            <person name="Iverson T.M."/>
            <person name="Green R."/>
            <person name="Wilson D.N."/>
            <person name="Bachmann B.O."/>
        </authorList>
    </citation>
    <scope>NUCLEOTIDE SEQUENCE [LARGE SCALE GENOMIC DNA]</scope>
    <source>
        <strain evidence="2">aurantiaca</strain>
    </source>
</reference>
<evidence type="ECO:0000313" key="2">
    <source>
        <dbReference type="Proteomes" id="UP000509335"/>
    </source>
</evidence>
<sequence>MPVVPGGFVPGRSALTLIGGDAAGPRQANPPASGFWRLVLGVLGLGLLAIGPFLVYAAAFLATDEPTVNRWVMGAAGVGVTLSCLGLARREARQHDRARRDQRRLETVGVAATAEITAVRPASLGEENGIEVSLLISGPGFEPFVTASQCKEHPSLKVGARLNAVVDPTDRLYAIVP</sequence>
<dbReference type="Proteomes" id="UP000509335">
    <property type="component" value="Chromosome"/>
</dbReference>
<name>A0A7H8XHY8_9ACTN</name>
<dbReference type="RefSeq" id="WP_178064167.1">
    <property type="nucleotide sequence ID" value="NZ_JBICTT010000002.1"/>
</dbReference>
<dbReference type="AlphaFoldDB" id="A0A7H8XHY8"/>